<evidence type="ECO:0000313" key="2">
    <source>
        <dbReference type="Proteomes" id="UP000224336"/>
    </source>
</evidence>
<organism evidence="1 2">
    <name type="scientific">Pseudomonas phage KTN4</name>
    <dbReference type="NCBI Taxonomy" id="1862701"/>
    <lineage>
        <taxon>Viruses</taxon>
        <taxon>Duplodnaviria</taxon>
        <taxon>Heunggongvirae</taxon>
        <taxon>Uroviricota</taxon>
        <taxon>Caudoviricetes</taxon>
        <taxon>Chimalliviridae</taxon>
        <taxon>Phikzvirus</taxon>
        <taxon>Phikzvirus phiKZ</taxon>
    </lineage>
</organism>
<protein>
    <submittedName>
        <fullName evidence="1">Uncharacterized protein</fullName>
    </submittedName>
</protein>
<evidence type="ECO:0000313" key="1">
    <source>
        <dbReference type="EMBL" id="ANM45112.1"/>
    </source>
</evidence>
<accession>A0A192Y5V9</accession>
<gene>
    <name evidence="1" type="ORF">KTN4_354</name>
</gene>
<dbReference type="Proteomes" id="UP000224336">
    <property type="component" value="Segment"/>
</dbReference>
<sequence>MSHLLFIIQEYITNKFEVTRIDMKPGNRMLRVCLYGQHEGKGFVRIDLWSVGYRITKK</sequence>
<name>A0A192Y5V9_9CAUD</name>
<reference evidence="1 2" key="1">
    <citation type="journal article" date="2016" name="Sci. Rep.">
        <title>A proposed integrated approach for the preclinical evaluation of phage therapy in Pseudomonas infections.</title>
        <authorList>
            <person name="Danis-Wlodarczyk K."/>
            <person name="Vandenheuvel D."/>
            <person name="Jang H.B."/>
            <person name="Briers Y."/>
            <person name="Olszak T."/>
            <person name="Arabski M."/>
            <person name="Wasik S."/>
            <person name="Drabik M."/>
            <person name="Higgins G."/>
            <person name="Tyrrell J."/>
            <person name="Harvey B.J."/>
            <person name="Noben J.P."/>
            <person name="Lavigne R."/>
            <person name="Drulis-Kawa Z."/>
        </authorList>
    </citation>
    <scope>NUCLEOTIDE SEQUENCE [LARGE SCALE GENOMIC DNA]</scope>
</reference>
<dbReference type="EMBL" id="KU521356">
    <property type="protein sequence ID" value="ANM45112.1"/>
    <property type="molecule type" value="Genomic_DNA"/>
</dbReference>
<proteinExistence type="predicted"/>